<dbReference type="GeneID" id="8982929"/>
<keyword evidence="4" id="KW-1185">Reference proteome</keyword>
<evidence type="ECO:0000313" key="4">
    <source>
        <dbReference type="Proteomes" id="UP000001059"/>
    </source>
</evidence>
<dbReference type="Proteomes" id="UP000001059">
    <property type="component" value="Chromosome"/>
</dbReference>
<dbReference type="HOGENOM" id="CLU_009583_2_3_2"/>
<dbReference type="PANTHER" id="PTHR12526">
    <property type="entry name" value="GLYCOSYLTRANSFERASE"/>
    <property type="match status" value="1"/>
</dbReference>
<accession>D5EAU1</accession>
<dbReference type="InterPro" id="IPR028098">
    <property type="entry name" value="Glyco_trans_4-like_N"/>
</dbReference>
<keyword evidence="3" id="KW-0808">Transferase</keyword>
<dbReference type="RefSeq" id="WP_013037235.1">
    <property type="nucleotide sequence ID" value="NC_014002.1"/>
</dbReference>
<dbReference type="Pfam" id="PF13439">
    <property type="entry name" value="Glyco_transf_4"/>
    <property type="match status" value="1"/>
</dbReference>
<feature type="domain" description="Glycosyltransferase subfamily 4-like N-terminal" evidence="2">
    <location>
        <begin position="19"/>
        <end position="189"/>
    </location>
</feature>
<dbReference type="Pfam" id="PF00534">
    <property type="entry name" value="Glycos_transf_1"/>
    <property type="match status" value="1"/>
</dbReference>
<dbReference type="PANTHER" id="PTHR12526:SF625">
    <property type="entry name" value="PHOSPHATIDYLINOSITOL GLYCAN-CLASS A"/>
    <property type="match status" value="1"/>
</dbReference>
<evidence type="ECO:0000313" key="3">
    <source>
        <dbReference type="EMBL" id="ADE36292.1"/>
    </source>
</evidence>
<dbReference type="KEGG" id="mmh:Mmah_0768"/>
<gene>
    <name evidence="3" type="ordered locus">Mmah_0768</name>
</gene>
<dbReference type="InterPro" id="IPR001296">
    <property type="entry name" value="Glyco_trans_1"/>
</dbReference>
<dbReference type="OrthoDB" id="121636at2157"/>
<feature type="domain" description="Glycosyl transferase family 1" evidence="1">
    <location>
        <begin position="214"/>
        <end position="360"/>
    </location>
</feature>
<dbReference type="STRING" id="547558.Mmah_0768"/>
<reference evidence="3 4" key="1">
    <citation type="submission" date="2010-03" db="EMBL/GenBank/DDBJ databases">
        <title>The complete genome of Methanohalophilus mahii DSM 5219.</title>
        <authorList>
            <consortium name="US DOE Joint Genome Institute (JGI-PGF)"/>
            <person name="Lucas S."/>
            <person name="Copeland A."/>
            <person name="Lapidus A."/>
            <person name="Glavina del Rio T."/>
            <person name="Dalin E."/>
            <person name="Tice H."/>
            <person name="Bruce D."/>
            <person name="Goodwin L."/>
            <person name="Pitluck S."/>
            <person name="Kyrpides N."/>
            <person name="Mavromatis K."/>
            <person name="Ivanova N."/>
            <person name="Lykidis A."/>
            <person name="Saunders E."/>
            <person name="Brettin T."/>
            <person name="Detter J.C."/>
            <person name="Han C."/>
            <person name="Land M."/>
            <person name="Hauser L."/>
            <person name="Markowitz V."/>
            <person name="Cheng J.-F."/>
            <person name="Hugenholtz P."/>
            <person name="Woyke T."/>
            <person name="Wu D."/>
            <person name="Spring S."/>
            <person name="Schneider S."/>
            <person name="Schroeder M."/>
            <person name="Klenk H.-P."/>
            <person name="Eisen J.A."/>
        </authorList>
    </citation>
    <scope>NUCLEOTIDE SEQUENCE [LARGE SCALE GENOMIC DNA]</scope>
    <source>
        <strain evidence="4">ATCC 35705 / DSM 5219 / SLP</strain>
    </source>
</reference>
<dbReference type="CDD" id="cd03801">
    <property type="entry name" value="GT4_PimA-like"/>
    <property type="match status" value="1"/>
</dbReference>
<evidence type="ECO:0000259" key="1">
    <source>
        <dbReference type="Pfam" id="PF00534"/>
    </source>
</evidence>
<sequence length="397" mass="45511">MTYLRIGMFSWESLHSVKVGGLAPHVSELSENLVELGHEVHIFTRNCGLGTHETINGVHYHRVDHDLSEDILHQMDSMCDSMYSIFKDVSEQYGKFDVVHMHDWHPINVLTRLKNEDGTPFVITYHSTEWGRNGSIYRGGYQFEEISHREWLGGYESTHVIVTSLQLKKEVQHLYQIPDYKISIIPNGILPGRIKKEVNQGKVKHDFGFHPFAPVVLFVGRMSYQKGPDMLARAIPYILDKHWNARFMFIGEGDMRPDCEALVKEHGVSEYCFFSGYATDEVRQNWINACDILCVPSRNEPFGIVVLEGWDACKNIVATNAVNIIDNFENGVLVYQNPESIAWGINYVLDNVHNNEMGINGHQLIRSKYNWKNIAKQTTEVYKDVTGKNKENCSIFA</sequence>
<name>D5EAU1_METMS</name>
<organism evidence="3 4">
    <name type="scientific">Methanohalophilus mahii (strain ATCC 35705 / DSM 5219 / SLP)</name>
    <dbReference type="NCBI Taxonomy" id="547558"/>
    <lineage>
        <taxon>Archaea</taxon>
        <taxon>Methanobacteriati</taxon>
        <taxon>Methanobacteriota</taxon>
        <taxon>Stenosarchaea group</taxon>
        <taxon>Methanomicrobia</taxon>
        <taxon>Methanosarcinales</taxon>
        <taxon>Methanosarcinaceae</taxon>
        <taxon>Methanohalophilus</taxon>
    </lineage>
</organism>
<dbReference type="CAZy" id="GT4">
    <property type="family name" value="Glycosyltransferase Family 4"/>
</dbReference>
<dbReference type="GO" id="GO:0016757">
    <property type="term" value="F:glycosyltransferase activity"/>
    <property type="evidence" value="ECO:0007669"/>
    <property type="project" value="InterPro"/>
</dbReference>
<dbReference type="Gene3D" id="3.40.50.2000">
    <property type="entry name" value="Glycogen Phosphorylase B"/>
    <property type="match status" value="2"/>
</dbReference>
<dbReference type="EMBL" id="CP001994">
    <property type="protein sequence ID" value="ADE36292.1"/>
    <property type="molecule type" value="Genomic_DNA"/>
</dbReference>
<dbReference type="AlphaFoldDB" id="D5EAU1"/>
<dbReference type="SUPFAM" id="SSF53756">
    <property type="entry name" value="UDP-Glycosyltransferase/glycogen phosphorylase"/>
    <property type="match status" value="1"/>
</dbReference>
<evidence type="ECO:0000259" key="2">
    <source>
        <dbReference type="Pfam" id="PF13439"/>
    </source>
</evidence>
<protein>
    <submittedName>
        <fullName evidence="3">Glycosyl transferase group 1</fullName>
    </submittedName>
</protein>
<proteinExistence type="predicted"/>